<dbReference type="InterPro" id="IPR001005">
    <property type="entry name" value="SANT/Myb"/>
</dbReference>
<sequence length="317" mass="35966">MLYGIALSMSKGYHNSRIRYNLLNKPYEMNPILEVDDDIFDDIRVLAIDAQIFSLQYLCAVLHKCNYKVKTTPSAAEALELLRANKRGFDIVLVDVDGGNLNGYKLLETIGLEMYLPVIMVTGDGSLENIRKGLIYGAVDYMIKPIGVQEIKNTIQRCVTLNKIRDSEQSSDWQETSNDQKLKPLEHSNAKVKIQSDGASSSSWKKKRLSWTPELDAKFVKAVQRLEKCSMVHPKKILDIMNEPGLTRENIASHLQKYRISLKKRKAKTNQQGFELERVIRSSSTSRSTNRRKWEVGDVNADHLAVPKLIGLTPSRT</sequence>
<dbReference type="Gene3D" id="1.10.10.60">
    <property type="entry name" value="Homeodomain-like"/>
    <property type="match status" value="1"/>
</dbReference>
<dbReference type="GO" id="GO:0009736">
    <property type="term" value="P:cytokinin-activated signaling pathway"/>
    <property type="evidence" value="ECO:0007669"/>
    <property type="project" value="InterPro"/>
</dbReference>
<evidence type="ECO:0000259" key="10">
    <source>
        <dbReference type="PROSITE" id="PS51294"/>
    </source>
</evidence>
<dbReference type="RefSeq" id="XP_022754188.1">
    <property type="nucleotide sequence ID" value="XM_022898453.1"/>
</dbReference>
<protein>
    <submittedName>
        <fullName evidence="12">Two-component response regulator ARR12-like</fullName>
    </submittedName>
</protein>
<evidence type="ECO:0000256" key="3">
    <source>
        <dbReference type="ARBA" id="ARBA00023012"/>
    </source>
</evidence>
<evidence type="ECO:0000256" key="1">
    <source>
        <dbReference type="ARBA" id="ARBA00004123"/>
    </source>
</evidence>
<feature type="domain" description="HTH myb-type" evidence="10">
    <location>
        <begin position="205"/>
        <end position="263"/>
    </location>
</feature>
<dbReference type="InterPro" id="IPR006447">
    <property type="entry name" value="Myb_dom_plants"/>
</dbReference>
<dbReference type="GO" id="GO:0005634">
    <property type="term" value="C:nucleus"/>
    <property type="evidence" value="ECO:0007669"/>
    <property type="project" value="UniProtKB-SubCell"/>
</dbReference>
<name>A0A6P5ZMQ7_DURZI</name>
<dbReference type="GeneID" id="111302632"/>
<evidence type="ECO:0000256" key="5">
    <source>
        <dbReference type="ARBA" id="ARBA00023159"/>
    </source>
</evidence>
<dbReference type="Gene3D" id="3.40.50.2300">
    <property type="match status" value="1"/>
</dbReference>
<dbReference type="InterPro" id="IPR001789">
    <property type="entry name" value="Sig_transdc_resp-reg_receiver"/>
</dbReference>
<dbReference type="GO" id="GO:0000160">
    <property type="term" value="P:phosphorelay signal transduction system"/>
    <property type="evidence" value="ECO:0007669"/>
    <property type="project" value="UniProtKB-KW"/>
</dbReference>
<dbReference type="GO" id="GO:0003677">
    <property type="term" value="F:DNA binding"/>
    <property type="evidence" value="ECO:0007669"/>
    <property type="project" value="InterPro"/>
</dbReference>
<feature type="modified residue" description="4-aspartylphosphate" evidence="8">
    <location>
        <position position="95"/>
    </location>
</feature>
<dbReference type="SUPFAM" id="SSF52172">
    <property type="entry name" value="CheY-like"/>
    <property type="match status" value="1"/>
</dbReference>
<gene>
    <name evidence="12" type="primary">LOC111302632</name>
</gene>
<organism evidence="11 12">
    <name type="scientific">Durio zibethinus</name>
    <name type="common">Durian</name>
    <dbReference type="NCBI Taxonomy" id="66656"/>
    <lineage>
        <taxon>Eukaryota</taxon>
        <taxon>Viridiplantae</taxon>
        <taxon>Streptophyta</taxon>
        <taxon>Embryophyta</taxon>
        <taxon>Tracheophyta</taxon>
        <taxon>Spermatophyta</taxon>
        <taxon>Magnoliopsida</taxon>
        <taxon>eudicotyledons</taxon>
        <taxon>Gunneridae</taxon>
        <taxon>Pentapetalae</taxon>
        <taxon>rosids</taxon>
        <taxon>malvids</taxon>
        <taxon>Malvales</taxon>
        <taxon>Malvaceae</taxon>
        <taxon>Helicteroideae</taxon>
        <taxon>Durio</taxon>
    </lineage>
</organism>
<dbReference type="FunFam" id="1.10.10.60:FF:000007">
    <property type="entry name" value="Two-component response regulator"/>
    <property type="match status" value="1"/>
</dbReference>
<dbReference type="InterPro" id="IPR017930">
    <property type="entry name" value="Myb_dom"/>
</dbReference>
<accession>A0A6P5ZMQ7</accession>
<keyword evidence="3" id="KW-0902">Two-component regulatory system</keyword>
<evidence type="ECO:0000256" key="4">
    <source>
        <dbReference type="ARBA" id="ARBA00023015"/>
    </source>
</evidence>
<evidence type="ECO:0000256" key="8">
    <source>
        <dbReference type="PROSITE-ProRule" id="PRU00169"/>
    </source>
</evidence>
<proteinExistence type="predicted"/>
<dbReference type="OrthoDB" id="60033at2759"/>
<dbReference type="NCBIfam" id="TIGR01557">
    <property type="entry name" value="myb_SHAQKYF"/>
    <property type="match status" value="1"/>
</dbReference>
<dbReference type="InterPro" id="IPR045279">
    <property type="entry name" value="ARR-like"/>
</dbReference>
<keyword evidence="11" id="KW-1185">Reference proteome</keyword>
<dbReference type="Proteomes" id="UP000515121">
    <property type="component" value="Unplaced"/>
</dbReference>
<evidence type="ECO:0000259" key="9">
    <source>
        <dbReference type="PROSITE" id="PS50110"/>
    </source>
</evidence>
<keyword evidence="7" id="KW-0539">Nucleus</keyword>
<evidence type="ECO:0000256" key="7">
    <source>
        <dbReference type="ARBA" id="ARBA00023242"/>
    </source>
</evidence>
<comment type="subcellular location">
    <subcellularLocation>
        <location evidence="1">Nucleus</location>
    </subcellularLocation>
</comment>
<dbReference type="PROSITE" id="PS51294">
    <property type="entry name" value="HTH_MYB"/>
    <property type="match status" value="1"/>
</dbReference>
<dbReference type="KEGG" id="dzi:111302632"/>
<dbReference type="PANTHER" id="PTHR43874">
    <property type="entry name" value="TWO-COMPONENT RESPONSE REGULATOR"/>
    <property type="match status" value="1"/>
</dbReference>
<evidence type="ECO:0000313" key="11">
    <source>
        <dbReference type="Proteomes" id="UP000515121"/>
    </source>
</evidence>
<feature type="domain" description="Response regulatory" evidence="9">
    <location>
        <begin position="44"/>
        <end position="159"/>
    </location>
</feature>
<dbReference type="SUPFAM" id="SSF46689">
    <property type="entry name" value="Homeodomain-like"/>
    <property type="match status" value="1"/>
</dbReference>
<evidence type="ECO:0000256" key="2">
    <source>
        <dbReference type="ARBA" id="ARBA00022553"/>
    </source>
</evidence>
<dbReference type="AlphaFoldDB" id="A0A6P5ZMQ7"/>
<keyword evidence="4" id="KW-0805">Transcription regulation</keyword>
<dbReference type="SMART" id="SM00448">
    <property type="entry name" value="REC"/>
    <property type="match status" value="1"/>
</dbReference>
<evidence type="ECO:0000313" key="12">
    <source>
        <dbReference type="RefSeq" id="XP_022754188.1"/>
    </source>
</evidence>
<dbReference type="Pfam" id="PF00249">
    <property type="entry name" value="Myb_DNA-binding"/>
    <property type="match status" value="1"/>
</dbReference>
<dbReference type="PANTHER" id="PTHR43874:SF215">
    <property type="entry name" value="RESPONSE REGULATOR, PUTATIVE-RELATED"/>
    <property type="match status" value="1"/>
</dbReference>
<dbReference type="PROSITE" id="PS50110">
    <property type="entry name" value="RESPONSE_REGULATORY"/>
    <property type="match status" value="1"/>
</dbReference>
<keyword evidence="5" id="KW-0010">Activator</keyword>
<reference evidence="12" key="1">
    <citation type="submission" date="2025-08" db="UniProtKB">
        <authorList>
            <consortium name="RefSeq"/>
        </authorList>
    </citation>
    <scope>IDENTIFICATION</scope>
    <source>
        <tissue evidence="12">Fruit stalk</tissue>
    </source>
</reference>
<keyword evidence="6" id="KW-0804">Transcription</keyword>
<dbReference type="InterPro" id="IPR009057">
    <property type="entry name" value="Homeodomain-like_sf"/>
</dbReference>
<dbReference type="InterPro" id="IPR011006">
    <property type="entry name" value="CheY-like_superfamily"/>
</dbReference>
<keyword evidence="2 8" id="KW-0597">Phosphoprotein</keyword>
<dbReference type="Pfam" id="PF00072">
    <property type="entry name" value="Response_reg"/>
    <property type="match status" value="1"/>
</dbReference>
<evidence type="ECO:0000256" key="6">
    <source>
        <dbReference type="ARBA" id="ARBA00023163"/>
    </source>
</evidence>